<dbReference type="EMBL" id="AYRZ02000003">
    <property type="protein sequence ID" value="PHT88899.1"/>
    <property type="molecule type" value="Genomic_DNA"/>
</dbReference>
<reference evidence="2 3" key="1">
    <citation type="journal article" date="2014" name="Nat. Genet.">
        <title>Genome sequence of the hot pepper provides insights into the evolution of pungency in Capsicum species.</title>
        <authorList>
            <person name="Kim S."/>
            <person name="Park M."/>
            <person name="Yeom S.I."/>
            <person name="Kim Y.M."/>
            <person name="Lee J.M."/>
            <person name="Lee H.A."/>
            <person name="Seo E."/>
            <person name="Choi J."/>
            <person name="Cheong K."/>
            <person name="Kim K.T."/>
            <person name="Jung K."/>
            <person name="Lee G.W."/>
            <person name="Oh S.K."/>
            <person name="Bae C."/>
            <person name="Kim S.B."/>
            <person name="Lee H.Y."/>
            <person name="Kim S.Y."/>
            <person name="Kim M.S."/>
            <person name="Kang B.C."/>
            <person name="Jo Y.D."/>
            <person name="Yang H.B."/>
            <person name="Jeong H.J."/>
            <person name="Kang W.H."/>
            <person name="Kwon J.K."/>
            <person name="Shin C."/>
            <person name="Lim J.Y."/>
            <person name="Park J.H."/>
            <person name="Huh J.H."/>
            <person name="Kim J.S."/>
            <person name="Kim B.D."/>
            <person name="Cohen O."/>
            <person name="Paran I."/>
            <person name="Suh M.C."/>
            <person name="Lee S.B."/>
            <person name="Kim Y.K."/>
            <person name="Shin Y."/>
            <person name="Noh S.J."/>
            <person name="Park J."/>
            <person name="Seo Y.S."/>
            <person name="Kwon S.Y."/>
            <person name="Kim H.A."/>
            <person name="Park J.M."/>
            <person name="Kim H.J."/>
            <person name="Choi S.B."/>
            <person name="Bosland P.W."/>
            <person name="Reeves G."/>
            <person name="Jo S.H."/>
            <person name="Lee B.W."/>
            <person name="Cho H.T."/>
            <person name="Choi H.S."/>
            <person name="Lee M.S."/>
            <person name="Yu Y."/>
            <person name="Do Choi Y."/>
            <person name="Park B.S."/>
            <person name="van Deynze A."/>
            <person name="Ashrafi H."/>
            <person name="Hill T."/>
            <person name="Kim W.T."/>
            <person name="Pai H.S."/>
            <person name="Ahn H.K."/>
            <person name="Yeam I."/>
            <person name="Giovannoni J.J."/>
            <person name="Rose J.K."/>
            <person name="Sorensen I."/>
            <person name="Lee S.J."/>
            <person name="Kim R.W."/>
            <person name="Choi I.Y."/>
            <person name="Choi B.S."/>
            <person name="Lim J.S."/>
            <person name="Lee Y.H."/>
            <person name="Choi D."/>
        </authorList>
    </citation>
    <scope>NUCLEOTIDE SEQUENCE [LARGE SCALE GENOMIC DNA]</scope>
    <source>
        <strain evidence="3">cv. CM334</strain>
    </source>
</reference>
<dbReference type="Proteomes" id="UP000222542">
    <property type="component" value="Unassembled WGS sequence"/>
</dbReference>
<dbReference type="OMA" id="HTTALYD"/>
<evidence type="ECO:0000313" key="3">
    <source>
        <dbReference type="Proteomes" id="UP000222542"/>
    </source>
</evidence>
<dbReference type="PANTHER" id="PTHR31374:SF32">
    <property type="entry name" value="SAUR FAMILY PROTEIN"/>
    <property type="match status" value="1"/>
</dbReference>
<dbReference type="Gramene" id="PHT88899">
    <property type="protein sequence ID" value="PHT88899"/>
    <property type="gene ID" value="T459_11005"/>
</dbReference>
<dbReference type="PANTHER" id="PTHR31374">
    <property type="entry name" value="AUXIN-INDUCED PROTEIN-LIKE-RELATED"/>
    <property type="match status" value="1"/>
</dbReference>
<comment type="similarity">
    <text evidence="1">Belongs to the ARG7 family.</text>
</comment>
<dbReference type="GO" id="GO:0009733">
    <property type="term" value="P:response to auxin"/>
    <property type="evidence" value="ECO:0007669"/>
    <property type="project" value="InterPro"/>
</dbReference>
<organism evidence="2 3">
    <name type="scientific">Capsicum annuum</name>
    <name type="common">Capsicum pepper</name>
    <dbReference type="NCBI Taxonomy" id="4072"/>
    <lineage>
        <taxon>Eukaryota</taxon>
        <taxon>Viridiplantae</taxon>
        <taxon>Streptophyta</taxon>
        <taxon>Embryophyta</taxon>
        <taxon>Tracheophyta</taxon>
        <taxon>Spermatophyta</taxon>
        <taxon>Magnoliopsida</taxon>
        <taxon>eudicotyledons</taxon>
        <taxon>Gunneridae</taxon>
        <taxon>Pentapetalae</taxon>
        <taxon>asterids</taxon>
        <taxon>lamiids</taxon>
        <taxon>Solanales</taxon>
        <taxon>Solanaceae</taxon>
        <taxon>Solanoideae</taxon>
        <taxon>Capsiceae</taxon>
        <taxon>Capsicum</taxon>
    </lineage>
</organism>
<reference evidence="2 3" key="2">
    <citation type="journal article" date="2017" name="Genome Biol.">
        <title>New reference genome sequences of hot pepper reveal the massive evolution of plant disease-resistance genes by retroduplication.</title>
        <authorList>
            <person name="Kim S."/>
            <person name="Park J."/>
            <person name="Yeom S.I."/>
            <person name="Kim Y.M."/>
            <person name="Seo E."/>
            <person name="Kim K.T."/>
            <person name="Kim M.S."/>
            <person name="Lee J.M."/>
            <person name="Cheong K."/>
            <person name="Shin H.S."/>
            <person name="Kim S.B."/>
            <person name="Han K."/>
            <person name="Lee J."/>
            <person name="Park M."/>
            <person name="Lee H.A."/>
            <person name="Lee H.Y."/>
            <person name="Lee Y."/>
            <person name="Oh S."/>
            <person name="Lee J.H."/>
            <person name="Choi E."/>
            <person name="Choi E."/>
            <person name="Lee S.E."/>
            <person name="Jeon J."/>
            <person name="Kim H."/>
            <person name="Choi G."/>
            <person name="Song H."/>
            <person name="Lee J."/>
            <person name="Lee S.C."/>
            <person name="Kwon J.K."/>
            <person name="Lee H.Y."/>
            <person name="Koo N."/>
            <person name="Hong Y."/>
            <person name="Kim R.W."/>
            <person name="Kang W.H."/>
            <person name="Huh J.H."/>
            <person name="Kang B.C."/>
            <person name="Yang T.J."/>
            <person name="Lee Y.H."/>
            <person name="Bennetzen J.L."/>
            <person name="Choi D."/>
        </authorList>
    </citation>
    <scope>NUCLEOTIDE SEQUENCE [LARGE SCALE GENOMIC DNA]</scope>
    <source>
        <strain evidence="3">cv. CM334</strain>
    </source>
</reference>
<name>A0A1U8GEY1_CAPAN</name>
<dbReference type="Pfam" id="PF02519">
    <property type="entry name" value="Auxin_inducible"/>
    <property type="match status" value="1"/>
</dbReference>
<protein>
    <submittedName>
        <fullName evidence="2">Uncharacterized protein</fullName>
    </submittedName>
</protein>
<accession>A0A1U8GEY1</accession>
<dbReference type="AlphaFoldDB" id="A0A1U8GEY1"/>
<dbReference type="InterPro" id="IPR003676">
    <property type="entry name" value="SAUR_fam"/>
</dbReference>
<evidence type="ECO:0000256" key="1">
    <source>
        <dbReference type="ARBA" id="ARBA00006974"/>
    </source>
</evidence>
<dbReference type="OrthoDB" id="754837at2759"/>
<keyword evidence="3" id="KW-1185">Reference proteome</keyword>
<sequence>MGVKASKLSKLIGIGMVGKRLRVHEGPAVMTPRGYVPVAVGVNLNESKRFMVHTTALYDAEFLDMLSRSAEEYGFCNQGILRIPYETTKAFEERMFNIGTCTGGSNRINPKIRGPE</sequence>
<proteinExistence type="inferred from homology"/>
<evidence type="ECO:0000313" key="2">
    <source>
        <dbReference type="EMBL" id="PHT88899.1"/>
    </source>
</evidence>
<dbReference type="KEGG" id="cann:107864693"/>
<gene>
    <name evidence="2" type="ORF">T459_11005</name>
</gene>
<comment type="caution">
    <text evidence="2">The sequence shown here is derived from an EMBL/GenBank/DDBJ whole genome shotgun (WGS) entry which is preliminary data.</text>
</comment>